<evidence type="ECO:0000313" key="1">
    <source>
        <dbReference type="EMBL" id="KAG6370455.1"/>
    </source>
</evidence>
<dbReference type="Proteomes" id="UP000683000">
    <property type="component" value="Unassembled WGS sequence"/>
</dbReference>
<accession>A0A8I2YEI7</accession>
<sequence length="153" mass="17097">MVEGKAELVKWIQELATWTPNISEQNPFENRVTPPTLASTRRHLAKQDAKDLESGAAVSLHVKVTPSVLISSGIDLENTHRKLRANITALGQHATDEQRGRILIQSNTLRQEIDAWFAVHALYFPATVLLCAWAEQRTTTSEDTITLFLPSEI</sequence>
<proteinExistence type="predicted"/>
<protein>
    <submittedName>
        <fullName evidence="1">Uncharacterized protein</fullName>
    </submittedName>
</protein>
<name>A0A8I2YEI7_9AGAM</name>
<evidence type="ECO:0000313" key="2">
    <source>
        <dbReference type="Proteomes" id="UP000683000"/>
    </source>
</evidence>
<dbReference type="AlphaFoldDB" id="A0A8I2YEI7"/>
<keyword evidence="2" id="KW-1185">Reference proteome</keyword>
<reference evidence="1" key="1">
    <citation type="submission" date="2021-03" db="EMBL/GenBank/DDBJ databases">
        <title>Evolutionary innovations through gain and loss of genes in the ectomycorrhizal Boletales.</title>
        <authorList>
            <person name="Wu G."/>
            <person name="Miyauchi S."/>
            <person name="Morin E."/>
            <person name="Yang Z.-L."/>
            <person name="Xu J."/>
            <person name="Martin F.M."/>
        </authorList>
    </citation>
    <scope>NUCLEOTIDE SEQUENCE</scope>
    <source>
        <strain evidence="1">BR01</strain>
    </source>
</reference>
<organism evidence="1 2">
    <name type="scientific">Boletus reticuloceps</name>
    <dbReference type="NCBI Taxonomy" id="495285"/>
    <lineage>
        <taxon>Eukaryota</taxon>
        <taxon>Fungi</taxon>
        <taxon>Dikarya</taxon>
        <taxon>Basidiomycota</taxon>
        <taxon>Agaricomycotina</taxon>
        <taxon>Agaricomycetes</taxon>
        <taxon>Agaricomycetidae</taxon>
        <taxon>Boletales</taxon>
        <taxon>Boletineae</taxon>
        <taxon>Boletaceae</taxon>
        <taxon>Boletoideae</taxon>
        <taxon>Boletus</taxon>
    </lineage>
</organism>
<dbReference type="EMBL" id="JAGFBS010000051">
    <property type="protein sequence ID" value="KAG6370455.1"/>
    <property type="molecule type" value="Genomic_DNA"/>
</dbReference>
<gene>
    <name evidence="1" type="ORF">JVT61DRAFT_12078</name>
</gene>
<dbReference type="OrthoDB" id="3257768at2759"/>
<comment type="caution">
    <text evidence="1">The sequence shown here is derived from an EMBL/GenBank/DDBJ whole genome shotgun (WGS) entry which is preliminary data.</text>
</comment>